<keyword evidence="2" id="KW-1185">Reference proteome</keyword>
<dbReference type="RefSeq" id="WP_386404694.1">
    <property type="nucleotide sequence ID" value="NZ_JBHTJH010000004.1"/>
</dbReference>
<protein>
    <recommendedName>
        <fullName evidence="3">LPS export ABC transporter periplasmic protein LptC</fullName>
    </recommendedName>
</protein>
<dbReference type="Proteomes" id="UP001596978">
    <property type="component" value="Unassembled WGS sequence"/>
</dbReference>
<organism evidence="1 2">
    <name type="scientific">Sungkyunkwania multivorans</name>
    <dbReference type="NCBI Taxonomy" id="1173618"/>
    <lineage>
        <taxon>Bacteria</taxon>
        <taxon>Pseudomonadati</taxon>
        <taxon>Bacteroidota</taxon>
        <taxon>Flavobacteriia</taxon>
        <taxon>Flavobacteriales</taxon>
        <taxon>Flavobacteriaceae</taxon>
        <taxon>Sungkyunkwania</taxon>
    </lineage>
</organism>
<accession>A0ABW3CUR0</accession>
<gene>
    <name evidence="1" type="ORF">ACFQ1M_04835</name>
</gene>
<name>A0ABW3CUR0_9FLAO</name>
<sequence>MKIAIQIVLWALSAFFGYMIYKSINGPIEFNKTKEARFAKVIDKLKDIRDSQVAYKTVTGKYANDFNSLVTFIDTAKFTITQRRDSSYMAFDEAYGIDRLNEIVIIDTLGFVPVKDSLFGEDNRYKNMMDVPFAQNNEKFTMKAGTVEKSGFTLPVFEAKVKKDVILYDQNKTLLAQENALVSVEGVNGPEIIVGSLTEVSTNGNWPSTYDSADEQ</sequence>
<dbReference type="EMBL" id="JBHTJH010000004">
    <property type="protein sequence ID" value="MFD0861521.1"/>
    <property type="molecule type" value="Genomic_DNA"/>
</dbReference>
<reference evidence="2" key="1">
    <citation type="journal article" date="2019" name="Int. J. Syst. Evol. Microbiol.">
        <title>The Global Catalogue of Microorganisms (GCM) 10K type strain sequencing project: providing services to taxonomists for standard genome sequencing and annotation.</title>
        <authorList>
            <consortium name="The Broad Institute Genomics Platform"/>
            <consortium name="The Broad Institute Genome Sequencing Center for Infectious Disease"/>
            <person name="Wu L."/>
            <person name="Ma J."/>
        </authorList>
    </citation>
    <scope>NUCLEOTIDE SEQUENCE [LARGE SCALE GENOMIC DNA]</scope>
    <source>
        <strain evidence="2">CCUG 62952</strain>
    </source>
</reference>
<proteinExistence type="predicted"/>
<comment type="caution">
    <text evidence="1">The sequence shown here is derived from an EMBL/GenBank/DDBJ whole genome shotgun (WGS) entry which is preliminary data.</text>
</comment>
<evidence type="ECO:0008006" key="3">
    <source>
        <dbReference type="Google" id="ProtNLM"/>
    </source>
</evidence>
<evidence type="ECO:0000313" key="1">
    <source>
        <dbReference type="EMBL" id="MFD0861521.1"/>
    </source>
</evidence>
<evidence type="ECO:0000313" key="2">
    <source>
        <dbReference type="Proteomes" id="UP001596978"/>
    </source>
</evidence>